<gene>
    <name evidence="2" type="ORF">C4N18_02385</name>
</gene>
<dbReference type="InterPro" id="IPR000600">
    <property type="entry name" value="ROK"/>
</dbReference>
<evidence type="ECO:0000313" key="3">
    <source>
        <dbReference type="Proteomes" id="UP000241238"/>
    </source>
</evidence>
<dbReference type="PANTHER" id="PTHR18964">
    <property type="entry name" value="ROK (REPRESSOR, ORF, KINASE) FAMILY"/>
    <property type="match status" value="1"/>
</dbReference>
<reference evidence="3" key="1">
    <citation type="journal article" date="2018" name="MSphere">
        <title>Fusobacterium Genomics Using MinION and Illumina Sequencing Enables Genome Completion and Correction.</title>
        <authorList>
            <person name="Todd S.M."/>
            <person name="Settlage R.E."/>
            <person name="Lahmers K.K."/>
            <person name="Slade D.J."/>
        </authorList>
    </citation>
    <scope>NUCLEOTIDE SEQUENCE [LARGE SCALE GENOMIC DNA]</scope>
    <source>
        <strain evidence="3">ATCC 27725</strain>
    </source>
</reference>
<dbReference type="InterPro" id="IPR043129">
    <property type="entry name" value="ATPase_NBD"/>
</dbReference>
<organism evidence="2 3">
    <name type="scientific">Fusobacterium varium ATCC 27725</name>
    <dbReference type="NCBI Taxonomy" id="469618"/>
    <lineage>
        <taxon>Bacteria</taxon>
        <taxon>Fusobacteriati</taxon>
        <taxon>Fusobacteriota</taxon>
        <taxon>Fusobacteriia</taxon>
        <taxon>Fusobacteriales</taxon>
        <taxon>Fusobacteriaceae</taxon>
        <taxon>Fusobacterium</taxon>
    </lineage>
</organism>
<evidence type="ECO:0000256" key="1">
    <source>
        <dbReference type="ARBA" id="ARBA00006479"/>
    </source>
</evidence>
<dbReference type="GeneID" id="77466823"/>
<dbReference type="Proteomes" id="UP000241238">
    <property type="component" value="Chromosome"/>
</dbReference>
<dbReference type="InterPro" id="IPR036390">
    <property type="entry name" value="WH_DNA-bd_sf"/>
</dbReference>
<sequence length="389" mass="43567">MKTTSVKMKTLEFIKNSNGISRAELAKELNITPAGIGKIVNGFLKKGIIKEYGEGISTGGRKPLILKINEENIGVILGVSLAPRFIQISIGDINGKVLRTIKYSLKKRLAQKENNILKTVEVIIKRELNKNKEITIISVIMNGMVDSEAGISIFSPHYNWKNIKLKELLEKKFNRRVFIENDVRGMALTEKIFGSCKEKHNFVVLNIGDGVGGSIFLNDSLYKGYGSMSGELGHMVVKRNSSEKCSCGKRGCLETEVSNIAIIKKIISQIKLNNYSSLKNVLNEKGTLDMEDIIKAVKEKDMLTLNIMNEAIYLTAHAIDGIISVINPEKIILFGAIFKSSFLFKMLVNEVEKVTLNEQNYEIKVSEFSDTIYELSPFAVVNYNIFREI</sequence>
<evidence type="ECO:0000313" key="2">
    <source>
        <dbReference type="EMBL" id="AVQ30130.1"/>
    </source>
</evidence>
<dbReference type="InterPro" id="IPR036388">
    <property type="entry name" value="WH-like_DNA-bd_sf"/>
</dbReference>
<dbReference type="SUPFAM" id="SSF53067">
    <property type="entry name" value="Actin-like ATPase domain"/>
    <property type="match status" value="1"/>
</dbReference>
<comment type="similarity">
    <text evidence="1">Belongs to the ROK (NagC/XylR) family.</text>
</comment>
<dbReference type="Gene3D" id="3.30.420.40">
    <property type="match status" value="2"/>
</dbReference>
<dbReference type="Gene3D" id="1.10.10.10">
    <property type="entry name" value="Winged helix-like DNA-binding domain superfamily/Winged helix DNA-binding domain"/>
    <property type="match status" value="1"/>
</dbReference>
<dbReference type="EMBL" id="CP028103">
    <property type="protein sequence ID" value="AVQ30130.1"/>
    <property type="molecule type" value="Genomic_DNA"/>
</dbReference>
<accession>A0ABN5JE12</accession>
<name>A0ABN5JE12_FUSVA</name>
<keyword evidence="3" id="KW-1185">Reference proteome</keyword>
<proteinExistence type="inferred from homology"/>
<dbReference type="PANTHER" id="PTHR18964:SF149">
    <property type="entry name" value="BIFUNCTIONAL UDP-N-ACETYLGLUCOSAMINE 2-EPIMERASE_N-ACETYLMANNOSAMINE KINASE"/>
    <property type="match status" value="1"/>
</dbReference>
<protein>
    <submittedName>
        <fullName evidence="2">ROK family transcriptional regulator</fullName>
    </submittedName>
</protein>
<dbReference type="Pfam" id="PF00480">
    <property type="entry name" value="ROK"/>
    <property type="match status" value="1"/>
</dbReference>
<dbReference type="SUPFAM" id="SSF46785">
    <property type="entry name" value="Winged helix' DNA-binding domain"/>
    <property type="match status" value="1"/>
</dbReference>
<dbReference type="RefSeq" id="WP_005949367.1">
    <property type="nucleotide sequence ID" value="NZ_CP028103.1"/>
</dbReference>